<keyword evidence="7" id="KW-1185">Reference proteome</keyword>
<proteinExistence type="predicted"/>
<feature type="short sequence motif" description="GXSXG" evidence="4">
    <location>
        <begin position="72"/>
        <end position="76"/>
    </location>
</feature>
<protein>
    <submittedName>
        <fullName evidence="6">Phospholipase, patatin family protein</fullName>
    </submittedName>
</protein>
<dbReference type="SUPFAM" id="SSF52151">
    <property type="entry name" value="FabD/lysophospholipase-like"/>
    <property type="match status" value="1"/>
</dbReference>
<keyword evidence="2 4" id="KW-0442">Lipid degradation</keyword>
<dbReference type="PANTHER" id="PTHR24185">
    <property type="entry name" value="CALCIUM-INDEPENDENT PHOSPHOLIPASE A2-GAMMA"/>
    <property type="match status" value="1"/>
</dbReference>
<organism evidence="6 7">
    <name type="scientific">Dothidotthia symphoricarpi CBS 119687</name>
    <dbReference type="NCBI Taxonomy" id="1392245"/>
    <lineage>
        <taxon>Eukaryota</taxon>
        <taxon>Fungi</taxon>
        <taxon>Dikarya</taxon>
        <taxon>Ascomycota</taxon>
        <taxon>Pezizomycotina</taxon>
        <taxon>Dothideomycetes</taxon>
        <taxon>Pleosporomycetidae</taxon>
        <taxon>Pleosporales</taxon>
        <taxon>Dothidotthiaceae</taxon>
        <taxon>Dothidotthia</taxon>
    </lineage>
</organism>
<dbReference type="OrthoDB" id="1658288at2759"/>
<dbReference type="GO" id="GO:0046486">
    <property type="term" value="P:glycerolipid metabolic process"/>
    <property type="evidence" value="ECO:0007669"/>
    <property type="project" value="UniProtKB-ARBA"/>
</dbReference>
<evidence type="ECO:0000256" key="2">
    <source>
        <dbReference type="ARBA" id="ARBA00022963"/>
    </source>
</evidence>
<dbReference type="PANTHER" id="PTHR24185:SF1">
    <property type="entry name" value="CALCIUM-INDEPENDENT PHOSPHOLIPASE A2-GAMMA"/>
    <property type="match status" value="1"/>
</dbReference>
<dbReference type="EMBL" id="ML977508">
    <property type="protein sequence ID" value="KAF2128690.1"/>
    <property type="molecule type" value="Genomic_DNA"/>
</dbReference>
<dbReference type="GO" id="GO:0019369">
    <property type="term" value="P:arachidonate metabolic process"/>
    <property type="evidence" value="ECO:0007669"/>
    <property type="project" value="TreeGrafter"/>
</dbReference>
<evidence type="ECO:0000256" key="1">
    <source>
        <dbReference type="ARBA" id="ARBA00022801"/>
    </source>
</evidence>
<dbReference type="Pfam" id="PF01734">
    <property type="entry name" value="Patatin"/>
    <property type="match status" value="1"/>
</dbReference>
<evidence type="ECO:0000256" key="3">
    <source>
        <dbReference type="ARBA" id="ARBA00023098"/>
    </source>
</evidence>
<feature type="short sequence motif" description="DGA/G" evidence="4">
    <location>
        <begin position="214"/>
        <end position="216"/>
    </location>
</feature>
<evidence type="ECO:0000259" key="5">
    <source>
        <dbReference type="PROSITE" id="PS51635"/>
    </source>
</evidence>
<dbReference type="InterPro" id="IPR002641">
    <property type="entry name" value="PNPLA_dom"/>
</dbReference>
<dbReference type="GeneID" id="54408790"/>
<keyword evidence="3 4" id="KW-0443">Lipid metabolism</keyword>
<feature type="active site" description="Nucleophile" evidence="4">
    <location>
        <position position="74"/>
    </location>
</feature>
<feature type="domain" description="PNPLA" evidence="5">
    <location>
        <begin position="26"/>
        <end position="227"/>
    </location>
</feature>
<dbReference type="GO" id="GO:0016042">
    <property type="term" value="P:lipid catabolic process"/>
    <property type="evidence" value="ECO:0007669"/>
    <property type="project" value="UniProtKB-UniRule"/>
</dbReference>
<gene>
    <name evidence="6" type="ORF">P153DRAFT_367779</name>
</gene>
<evidence type="ECO:0000313" key="7">
    <source>
        <dbReference type="Proteomes" id="UP000799771"/>
    </source>
</evidence>
<dbReference type="GO" id="GO:0016020">
    <property type="term" value="C:membrane"/>
    <property type="evidence" value="ECO:0007669"/>
    <property type="project" value="TreeGrafter"/>
</dbReference>
<dbReference type="Proteomes" id="UP000799771">
    <property type="component" value="Unassembled WGS sequence"/>
</dbReference>
<name>A0A6A6AA44_9PLEO</name>
<dbReference type="AlphaFoldDB" id="A0A6A6AA44"/>
<feature type="short sequence motif" description="GXGXXG" evidence="4">
    <location>
        <begin position="30"/>
        <end position="35"/>
    </location>
</feature>
<dbReference type="GO" id="GO:0047499">
    <property type="term" value="F:calcium-independent phospholipase A2 activity"/>
    <property type="evidence" value="ECO:0007669"/>
    <property type="project" value="TreeGrafter"/>
</dbReference>
<dbReference type="InterPro" id="IPR016035">
    <property type="entry name" value="Acyl_Trfase/lysoPLipase"/>
</dbReference>
<dbReference type="Gene3D" id="3.40.1090.10">
    <property type="entry name" value="Cytosolic phospholipase A2 catalytic domain"/>
    <property type="match status" value="1"/>
</dbReference>
<dbReference type="PROSITE" id="PS51635">
    <property type="entry name" value="PNPLA"/>
    <property type="match status" value="1"/>
</dbReference>
<feature type="active site" description="Proton acceptor" evidence="4">
    <location>
        <position position="214"/>
    </location>
</feature>
<keyword evidence="1 4" id="KW-0378">Hydrolase</keyword>
<dbReference type="CDD" id="cd07216">
    <property type="entry name" value="Pat17_PNPLA8_PNPLA9_like3"/>
    <property type="match status" value="1"/>
</dbReference>
<evidence type="ECO:0000256" key="4">
    <source>
        <dbReference type="PROSITE-ProRule" id="PRU01161"/>
    </source>
</evidence>
<dbReference type="RefSeq" id="XP_033523079.1">
    <property type="nucleotide sequence ID" value="XM_033668358.1"/>
</dbReference>
<sequence>MATSPASSPVQASNAQTLDNTGYCLLSLDGGGVRGLSTLYILRNIMNRLNFPRLEAGLQPRKPYEIFDLIGGTSTGGLIAIMLGRLEMSIEDCIKAYTELMRRVFEKKENRSIIGVMGGVKPRFSSKALRDAISKVIKDCGVSLDEKFEITSSPRCKVFVCTNLQKTNTITRLHNYRIPAGCEFQPTILEAALATSAAPTYFSDIGIAGSKFVDGAFGANNPTFEVEEEASELWCGGTGDLKPLVKCFISVGTGALGVRSVSDKGMKHLVETLQKEATQTETTNQRFLFHWSQGVEKGRVFRFNVDQGLQNVKLQEYEQQDLIQASTSTYLHERGTIGRVKECVENLRMKQCT</sequence>
<reference evidence="6" key="1">
    <citation type="journal article" date="2020" name="Stud. Mycol.">
        <title>101 Dothideomycetes genomes: a test case for predicting lifestyles and emergence of pathogens.</title>
        <authorList>
            <person name="Haridas S."/>
            <person name="Albert R."/>
            <person name="Binder M."/>
            <person name="Bloem J."/>
            <person name="Labutti K."/>
            <person name="Salamov A."/>
            <person name="Andreopoulos B."/>
            <person name="Baker S."/>
            <person name="Barry K."/>
            <person name="Bills G."/>
            <person name="Bluhm B."/>
            <person name="Cannon C."/>
            <person name="Castanera R."/>
            <person name="Culley D."/>
            <person name="Daum C."/>
            <person name="Ezra D."/>
            <person name="Gonzalez J."/>
            <person name="Henrissat B."/>
            <person name="Kuo A."/>
            <person name="Liang C."/>
            <person name="Lipzen A."/>
            <person name="Lutzoni F."/>
            <person name="Magnuson J."/>
            <person name="Mondo S."/>
            <person name="Nolan M."/>
            <person name="Ohm R."/>
            <person name="Pangilinan J."/>
            <person name="Park H.-J."/>
            <person name="Ramirez L."/>
            <person name="Alfaro M."/>
            <person name="Sun H."/>
            <person name="Tritt A."/>
            <person name="Yoshinaga Y."/>
            <person name="Zwiers L.-H."/>
            <person name="Turgeon B."/>
            <person name="Goodwin S."/>
            <person name="Spatafora J."/>
            <person name="Crous P."/>
            <person name="Grigoriev I."/>
        </authorList>
    </citation>
    <scope>NUCLEOTIDE SEQUENCE</scope>
    <source>
        <strain evidence="6">CBS 119687</strain>
    </source>
</reference>
<evidence type="ECO:0000313" key="6">
    <source>
        <dbReference type="EMBL" id="KAF2128690.1"/>
    </source>
</evidence>
<accession>A0A6A6AA44</accession>